<dbReference type="GO" id="GO:0009882">
    <property type="term" value="F:blue light photoreceptor activity"/>
    <property type="evidence" value="ECO:0007669"/>
    <property type="project" value="InterPro"/>
</dbReference>
<reference evidence="3" key="2">
    <citation type="journal article" date="2020" name="Int. J. Syst. Evol. Microbiol.">
        <title>Genomic insights into a novel species Rhodoferax aquaticus sp. nov., isolated from freshwater.</title>
        <authorList>
            <person name="Li T."/>
            <person name="Zhuo Y."/>
            <person name="Jin C.Z."/>
            <person name="Wu X."/>
            <person name="Ko S.R."/>
            <person name="Jin F.J."/>
            <person name="Ahn C.Y."/>
            <person name="Oh H.M."/>
            <person name="Lee H.G."/>
            <person name="Jin L."/>
        </authorList>
    </citation>
    <scope>NUCLEOTIDE SEQUENCE [LARGE SCALE GENOMIC DNA]</scope>
    <source>
        <strain evidence="3">Gr-4</strain>
    </source>
</reference>
<dbReference type="PROSITE" id="PS50925">
    <property type="entry name" value="BLUF"/>
    <property type="match status" value="1"/>
</dbReference>
<dbReference type="InterPro" id="IPR007024">
    <property type="entry name" value="BLUF_domain"/>
</dbReference>
<evidence type="ECO:0000313" key="3">
    <source>
        <dbReference type="Proteomes" id="UP000317365"/>
    </source>
</evidence>
<dbReference type="EMBL" id="CP036282">
    <property type="protein sequence ID" value="QDL54763.1"/>
    <property type="molecule type" value="Genomic_DNA"/>
</dbReference>
<dbReference type="SMART" id="SM01034">
    <property type="entry name" value="BLUF"/>
    <property type="match status" value="1"/>
</dbReference>
<dbReference type="SUPFAM" id="SSF54975">
    <property type="entry name" value="Acylphosphatase/BLUF domain-like"/>
    <property type="match status" value="1"/>
</dbReference>
<dbReference type="KEGG" id="rhg:EXZ61_11600"/>
<dbReference type="Gene3D" id="3.30.70.100">
    <property type="match status" value="1"/>
</dbReference>
<keyword evidence="3" id="KW-1185">Reference proteome</keyword>
<dbReference type="RefSeq" id="WP_142811922.1">
    <property type="nucleotide sequence ID" value="NZ_CP036282.1"/>
</dbReference>
<protein>
    <submittedName>
        <fullName evidence="2">BLUF domain-containing protein</fullName>
    </submittedName>
</protein>
<organism evidence="2 3">
    <name type="scientific">Rhodoferax aquaticus</name>
    <dbReference type="NCBI Taxonomy" id="2527691"/>
    <lineage>
        <taxon>Bacteria</taxon>
        <taxon>Pseudomonadati</taxon>
        <taxon>Pseudomonadota</taxon>
        <taxon>Betaproteobacteria</taxon>
        <taxon>Burkholderiales</taxon>
        <taxon>Comamonadaceae</taxon>
        <taxon>Rhodoferax</taxon>
    </lineage>
</organism>
<feature type="domain" description="BLUF" evidence="1">
    <location>
        <begin position="31"/>
        <end position="122"/>
    </location>
</feature>
<dbReference type="AlphaFoldDB" id="A0A515EQ13"/>
<reference evidence="3" key="1">
    <citation type="submission" date="2019-02" db="EMBL/GenBank/DDBJ databases">
        <title>Complete genome sequence of Rhodoferax sp. Gr-4.</title>
        <authorList>
            <person name="Jin L."/>
        </authorList>
    </citation>
    <scope>NUCLEOTIDE SEQUENCE [LARGE SCALE GENOMIC DNA]</scope>
    <source>
        <strain evidence="3">Gr-4</strain>
    </source>
</reference>
<dbReference type="Pfam" id="PF04940">
    <property type="entry name" value="BLUF"/>
    <property type="match status" value="1"/>
</dbReference>
<sequence length="180" mass="20478">MTLNRTIVWSFIYSSNADAFRRAMQIGGAVLSQMIYASRVCAPASSETINEILQISRKNNQRVGIGGVLLYDERYFFQGVEGERSDVNSLLNRLVKDFRHTDFHLLSFKSLSHRHFSRWCMATASAVMARAPFLFKHEDSTEFDPYTLSDHHAVAVLGHIAGLTREQCPTLGEELHLEQR</sequence>
<dbReference type="GO" id="GO:0071949">
    <property type="term" value="F:FAD binding"/>
    <property type="evidence" value="ECO:0007669"/>
    <property type="project" value="InterPro"/>
</dbReference>
<gene>
    <name evidence="2" type="ORF">EXZ61_11600</name>
</gene>
<dbReference type="InterPro" id="IPR036046">
    <property type="entry name" value="Acylphosphatase-like_dom_sf"/>
</dbReference>
<evidence type="ECO:0000313" key="2">
    <source>
        <dbReference type="EMBL" id="QDL54763.1"/>
    </source>
</evidence>
<dbReference type="Proteomes" id="UP000317365">
    <property type="component" value="Chromosome"/>
</dbReference>
<name>A0A515EQ13_9BURK</name>
<proteinExistence type="predicted"/>
<evidence type="ECO:0000259" key="1">
    <source>
        <dbReference type="PROSITE" id="PS50925"/>
    </source>
</evidence>
<accession>A0A515EQ13</accession>